<dbReference type="PANTHER" id="PTHR42080">
    <property type="entry name" value="SRR1 DOMAIN-CONTAINING PROTEIN"/>
    <property type="match status" value="1"/>
</dbReference>
<sequence length="307" mass="34568">MNSPTKILPHDCTAWRRSSQAAADLYDSGVKLWTKQGLKDVEQQLEDLKSRQVFSIRSIDGTFVHIENPMFNVTSPIWKPQVDFRDYWRLVKDQPVEPAETWYCTMVPEWFNTSAGHLCSSLPNLDSLFEENRRAWAESDSRQLLTSQLRQLSSVKAVRKILCFGLGDFCANPPEWMRRESGMEPAELERSFVSKAMLQHCISLTLREICSDLAGYEVQLFAQDPRYTDETVSMLSSNDCSIVGEFSAGGFAEIDDGSLIFSAFIGAPLKQIIADLARPAIIIETGYGVLNNSMQVAQETFAMNLAN</sequence>
<dbReference type="Pfam" id="PF07985">
    <property type="entry name" value="SRR1"/>
    <property type="match status" value="1"/>
</dbReference>
<dbReference type="PANTHER" id="PTHR42080:SF3">
    <property type="entry name" value="SRR1-LIKE DOMAIN-CONTAINING PROTEIN"/>
    <property type="match status" value="1"/>
</dbReference>
<evidence type="ECO:0000313" key="2">
    <source>
        <dbReference type="EMBL" id="OAA69768.1"/>
    </source>
</evidence>
<accession>A0A168B8J6</accession>
<feature type="domain" description="SRR1-like" evidence="1">
    <location>
        <begin position="147"/>
        <end position="283"/>
    </location>
</feature>
<dbReference type="OrthoDB" id="5230585at2759"/>
<dbReference type="AlphaFoldDB" id="A0A168B8J6"/>
<comment type="caution">
    <text evidence="2">The sequence shown here is derived from an EMBL/GenBank/DDBJ whole genome shotgun (WGS) entry which is preliminary data.</text>
</comment>
<dbReference type="Proteomes" id="UP000076744">
    <property type="component" value="Unassembled WGS sequence"/>
</dbReference>
<gene>
    <name evidence="2" type="ORF">ISF_03038</name>
</gene>
<dbReference type="InterPro" id="IPR012942">
    <property type="entry name" value="SRR1-like"/>
</dbReference>
<organism evidence="2 3">
    <name type="scientific">Cordyceps fumosorosea (strain ARSEF 2679)</name>
    <name type="common">Isaria fumosorosea</name>
    <dbReference type="NCBI Taxonomy" id="1081104"/>
    <lineage>
        <taxon>Eukaryota</taxon>
        <taxon>Fungi</taxon>
        <taxon>Dikarya</taxon>
        <taxon>Ascomycota</taxon>
        <taxon>Pezizomycotina</taxon>
        <taxon>Sordariomycetes</taxon>
        <taxon>Hypocreomycetidae</taxon>
        <taxon>Hypocreales</taxon>
        <taxon>Cordycipitaceae</taxon>
        <taxon>Cordyceps</taxon>
    </lineage>
</organism>
<keyword evidence="3" id="KW-1185">Reference proteome</keyword>
<dbReference type="GeneID" id="30019330"/>
<evidence type="ECO:0000259" key="1">
    <source>
        <dbReference type="Pfam" id="PF07985"/>
    </source>
</evidence>
<protein>
    <recommendedName>
        <fullName evidence="1">SRR1-like domain-containing protein</fullName>
    </recommendedName>
</protein>
<dbReference type="RefSeq" id="XP_018706372.1">
    <property type="nucleotide sequence ID" value="XM_018846644.1"/>
</dbReference>
<name>A0A168B8J6_CORFA</name>
<dbReference type="EMBL" id="AZHB01000005">
    <property type="protein sequence ID" value="OAA69768.1"/>
    <property type="molecule type" value="Genomic_DNA"/>
</dbReference>
<reference evidence="2 3" key="1">
    <citation type="journal article" date="2016" name="Genome Biol. Evol.">
        <title>Divergent and convergent evolution of fungal pathogenicity.</title>
        <authorList>
            <person name="Shang Y."/>
            <person name="Xiao G."/>
            <person name="Zheng P."/>
            <person name="Cen K."/>
            <person name="Zhan S."/>
            <person name="Wang C."/>
        </authorList>
    </citation>
    <scope>NUCLEOTIDE SEQUENCE [LARGE SCALE GENOMIC DNA]</scope>
    <source>
        <strain evidence="2 3">ARSEF 2679</strain>
    </source>
</reference>
<evidence type="ECO:0000313" key="3">
    <source>
        <dbReference type="Proteomes" id="UP000076744"/>
    </source>
</evidence>
<proteinExistence type="predicted"/>